<evidence type="ECO:0000256" key="2">
    <source>
        <dbReference type="ARBA" id="ARBA00004922"/>
    </source>
</evidence>
<dbReference type="AlphaFoldDB" id="A0A6P8E8K0"/>
<protein>
    <recommendedName>
        <fullName evidence="5">Alkyl transferase</fullName>
        <ecNumber evidence="5">2.5.1.-</ecNumber>
    </recommendedName>
</protein>
<name>A0A6P8E8K0_PUNGR</name>
<dbReference type="RefSeq" id="XP_031402869.1">
    <property type="nucleotide sequence ID" value="XM_031547009.1"/>
</dbReference>
<dbReference type="InterPro" id="IPR036424">
    <property type="entry name" value="UPP_synth-like_sf"/>
</dbReference>
<dbReference type="GeneID" id="116212410"/>
<sequence>MEKEGSFSFKQLISCIGCFLRKFMFSILSVGPIPEHIAFIMDGNRRFAKKQHLLEGDGHKAGYESLLSILTYCYELGVKFATVYAFSIENFKRQPEEVQFLMDLMVEKIEDLLREGGIISKYGMRLYFIGNLGLLSEPVQDAAEKAMRATAHNTRAVLLICVAYTSCDEMVHAVQESCQDKSDGPQASRKNGFSSLEESQICNGAEPKSCLCSPLEEGEVEYHVEREADLPIIKIGDVERHMYMSVAPDPDIVIRSSGETRLSNFLLWQTAYSPLYAPAALWPEISVWHLIWVVLDYQRKYSYLQKKRKQS</sequence>
<dbReference type="InterPro" id="IPR001441">
    <property type="entry name" value="UPP_synth-like"/>
</dbReference>
<dbReference type="PANTHER" id="PTHR10291">
    <property type="entry name" value="DEHYDRODOLICHYL DIPHOSPHATE SYNTHASE FAMILY MEMBER"/>
    <property type="match status" value="1"/>
</dbReference>
<proteinExistence type="inferred from homology"/>
<dbReference type="Proteomes" id="UP000515151">
    <property type="component" value="Chromosome 6"/>
</dbReference>
<dbReference type="Pfam" id="PF01255">
    <property type="entry name" value="Prenyltransf"/>
    <property type="match status" value="1"/>
</dbReference>
<dbReference type="Gene3D" id="3.40.1180.10">
    <property type="entry name" value="Decaprenyl diphosphate synthase-like"/>
    <property type="match status" value="1"/>
</dbReference>
<dbReference type="SUPFAM" id="SSF64005">
    <property type="entry name" value="Undecaprenyl diphosphate synthase"/>
    <property type="match status" value="1"/>
</dbReference>
<reference evidence="7" key="2">
    <citation type="submission" date="2025-08" db="UniProtKB">
        <authorList>
            <consortium name="RefSeq"/>
        </authorList>
    </citation>
    <scope>IDENTIFICATION</scope>
    <source>
        <tissue evidence="7">Leaf</tissue>
    </source>
</reference>
<dbReference type="InterPro" id="IPR018520">
    <property type="entry name" value="UPP_synth-like_CS"/>
</dbReference>
<keyword evidence="6" id="KW-1185">Reference proteome</keyword>
<dbReference type="PROSITE" id="PS01066">
    <property type="entry name" value="UPP_SYNTHASE"/>
    <property type="match status" value="1"/>
</dbReference>
<dbReference type="CDD" id="cd00475">
    <property type="entry name" value="Cis_IPPS"/>
    <property type="match status" value="1"/>
</dbReference>
<evidence type="ECO:0000313" key="6">
    <source>
        <dbReference type="Proteomes" id="UP000515151"/>
    </source>
</evidence>
<comment type="pathway">
    <text evidence="2">Protein modification; protein glycosylation.</text>
</comment>
<dbReference type="UniPathway" id="UPA00378"/>
<dbReference type="OrthoDB" id="4173905at2759"/>
<accession>A0A6P8E8K0</accession>
<dbReference type="GO" id="GO:0016094">
    <property type="term" value="P:polyprenol biosynthetic process"/>
    <property type="evidence" value="ECO:0007669"/>
    <property type="project" value="TreeGrafter"/>
</dbReference>
<comment type="similarity">
    <text evidence="3 5">Belongs to the UPP synthase family.</text>
</comment>
<dbReference type="HAMAP" id="MF_01139">
    <property type="entry name" value="ISPT"/>
    <property type="match status" value="1"/>
</dbReference>
<evidence type="ECO:0000256" key="1">
    <source>
        <dbReference type="ARBA" id="ARBA00002674"/>
    </source>
</evidence>
<evidence type="ECO:0000256" key="4">
    <source>
        <dbReference type="ARBA" id="ARBA00022679"/>
    </source>
</evidence>
<keyword evidence="4 5" id="KW-0808">Transferase</keyword>
<dbReference type="PANTHER" id="PTHR10291:SF43">
    <property type="entry name" value="DEHYDRODOLICHYL DIPHOSPHATE SYNTHASE COMPLEX SUBUNIT DHDDS"/>
    <property type="match status" value="1"/>
</dbReference>
<organism evidence="6 7">
    <name type="scientific">Punica granatum</name>
    <name type="common">Pomegranate</name>
    <dbReference type="NCBI Taxonomy" id="22663"/>
    <lineage>
        <taxon>Eukaryota</taxon>
        <taxon>Viridiplantae</taxon>
        <taxon>Streptophyta</taxon>
        <taxon>Embryophyta</taxon>
        <taxon>Tracheophyta</taxon>
        <taxon>Spermatophyta</taxon>
        <taxon>Magnoliopsida</taxon>
        <taxon>eudicotyledons</taxon>
        <taxon>Gunneridae</taxon>
        <taxon>Pentapetalae</taxon>
        <taxon>rosids</taxon>
        <taxon>malvids</taxon>
        <taxon>Myrtales</taxon>
        <taxon>Lythraceae</taxon>
        <taxon>Punica</taxon>
    </lineage>
</organism>
<evidence type="ECO:0000313" key="7">
    <source>
        <dbReference type="RefSeq" id="XP_031402869.1"/>
    </source>
</evidence>
<comment type="function">
    <text evidence="1">Catalyzes cis-prenyl chain elongation to produce the polyprenyl backbone of dolichol, a glycosyl carrier-lipid required for the biosynthesis of several classes of glycoprotein.</text>
</comment>
<dbReference type="GO" id="GO:0045547">
    <property type="term" value="F:ditrans,polycis-polyprenyl diphosphate synthase [(2E,6E)-farnesyl diphosphate specific] activity"/>
    <property type="evidence" value="ECO:0007669"/>
    <property type="project" value="TreeGrafter"/>
</dbReference>
<evidence type="ECO:0000256" key="3">
    <source>
        <dbReference type="ARBA" id="ARBA00005432"/>
    </source>
</evidence>
<dbReference type="GO" id="GO:0005783">
    <property type="term" value="C:endoplasmic reticulum"/>
    <property type="evidence" value="ECO:0007669"/>
    <property type="project" value="TreeGrafter"/>
</dbReference>
<dbReference type="EC" id="2.5.1.-" evidence="5"/>
<evidence type="ECO:0000256" key="5">
    <source>
        <dbReference type="RuleBase" id="RU363018"/>
    </source>
</evidence>
<gene>
    <name evidence="7" type="primary">LOC116212410</name>
</gene>
<reference evidence="6" key="1">
    <citation type="journal article" date="2020" name="Plant Biotechnol. J.">
        <title>The pomegranate (Punica granatum L.) draft genome dissects genetic divergence between soft- and hard-seeded cultivars.</title>
        <authorList>
            <person name="Luo X."/>
            <person name="Li H."/>
            <person name="Wu Z."/>
            <person name="Yao W."/>
            <person name="Zhao P."/>
            <person name="Cao D."/>
            <person name="Yu H."/>
            <person name="Li K."/>
            <person name="Poudel K."/>
            <person name="Zhao D."/>
            <person name="Zhang F."/>
            <person name="Xia X."/>
            <person name="Chen L."/>
            <person name="Wang Q."/>
            <person name="Jing D."/>
            <person name="Cao S."/>
        </authorList>
    </citation>
    <scope>NUCLEOTIDE SEQUENCE [LARGE SCALE GENOMIC DNA]</scope>
    <source>
        <strain evidence="6">cv. Tunisia</strain>
    </source>
</reference>
<dbReference type="NCBIfam" id="TIGR00055">
    <property type="entry name" value="uppS"/>
    <property type="match status" value="1"/>
</dbReference>